<dbReference type="PANTHER" id="PTHR43798">
    <property type="entry name" value="MONOACYLGLYCEROL LIPASE"/>
    <property type="match status" value="1"/>
</dbReference>
<dbReference type="EMBL" id="JAEDAH010000088">
    <property type="protein sequence ID" value="MCA6064662.1"/>
    <property type="molecule type" value="Genomic_DNA"/>
</dbReference>
<organism evidence="3 4">
    <name type="scientific">Thalassolituus marinus</name>
    <dbReference type="NCBI Taxonomy" id="671053"/>
    <lineage>
        <taxon>Bacteria</taxon>
        <taxon>Pseudomonadati</taxon>
        <taxon>Pseudomonadota</taxon>
        <taxon>Gammaproteobacteria</taxon>
        <taxon>Oceanospirillales</taxon>
        <taxon>Oceanospirillaceae</taxon>
        <taxon>Thalassolituus</taxon>
    </lineage>
</organism>
<dbReference type="InterPro" id="IPR029058">
    <property type="entry name" value="AB_hydrolase_fold"/>
</dbReference>
<accession>A0ABS7ZSS5</accession>
<dbReference type="PROSITE" id="PS51257">
    <property type="entry name" value="PROKAR_LIPOPROTEIN"/>
    <property type="match status" value="1"/>
</dbReference>
<dbReference type="Proteomes" id="UP000714380">
    <property type="component" value="Unassembled WGS sequence"/>
</dbReference>
<dbReference type="InterPro" id="IPR050266">
    <property type="entry name" value="AB_hydrolase_sf"/>
</dbReference>
<comment type="caution">
    <text evidence="3">The sequence shown here is derived from an EMBL/GenBank/DDBJ whole genome shotgun (WGS) entry which is preliminary data.</text>
</comment>
<dbReference type="SUPFAM" id="SSF53474">
    <property type="entry name" value="alpha/beta-Hydrolases"/>
    <property type="match status" value="1"/>
</dbReference>
<keyword evidence="3" id="KW-0378">Hydrolase</keyword>
<evidence type="ECO:0000313" key="4">
    <source>
        <dbReference type="Proteomes" id="UP000714380"/>
    </source>
</evidence>
<feature type="signal peptide" evidence="1">
    <location>
        <begin position="1"/>
        <end position="29"/>
    </location>
</feature>
<keyword evidence="4" id="KW-1185">Reference proteome</keyword>
<evidence type="ECO:0000313" key="3">
    <source>
        <dbReference type="EMBL" id="MCA6064662.1"/>
    </source>
</evidence>
<dbReference type="PRINTS" id="PR00111">
    <property type="entry name" value="ABHYDROLASE"/>
</dbReference>
<dbReference type="PANTHER" id="PTHR43798:SF5">
    <property type="entry name" value="MONOACYLGLYCEROL LIPASE ABHD6"/>
    <property type="match status" value="1"/>
</dbReference>
<reference evidence="3 4" key="1">
    <citation type="submission" date="2020-12" db="EMBL/GenBank/DDBJ databases">
        <title>Novel Thalassolituus-related marine hydrocarbonoclastic bacteria mediated algae-derived hydrocarbons mineralization in twilight zone of the northern South China Sea.</title>
        <authorList>
            <person name="Dong C."/>
        </authorList>
    </citation>
    <scope>NUCLEOTIDE SEQUENCE [LARGE SCALE GENOMIC DNA]</scope>
    <source>
        <strain evidence="3 4">IMCC1826</strain>
    </source>
</reference>
<keyword evidence="1" id="KW-0732">Signal</keyword>
<feature type="domain" description="AB hydrolase-1" evidence="2">
    <location>
        <begin position="71"/>
        <end position="307"/>
    </location>
</feature>
<gene>
    <name evidence="3" type="ORF">I9W95_13690</name>
</gene>
<proteinExistence type="predicted"/>
<dbReference type="Pfam" id="PF00561">
    <property type="entry name" value="Abhydrolase_1"/>
    <property type="match status" value="1"/>
</dbReference>
<sequence length="322" mass="35481">MFKITRGNATRTLLSVLAAGALLTTGCTANQQDALYHKVVELGRDAAGFEVKNLLTTDVNMTYMERAGSGPVVLMVHGFSANKDTWLKLAMELPADYRLIAPDLAGHGQTPAPDSNSYDLVDQAERLHALMQKLGVSRFHIAGNSMGGAISAIYATQYPDEIQSLILIDSAGVDAPQPSEFIQGLAQGNNPLIATDEESFETRWNLVMHKPPMLPWPLRPALVRDTVARADINKEIFDDMLATRERLLNINFEQQLQDKVHMPAMILWGEQDQVLDVSMVDVFKEKLPQAEVKILKDIGHVPMMESPVETATVMSQFIAGVE</sequence>
<evidence type="ECO:0000259" key="2">
    <source>
        <dbReference type="Pfam" id="PF00561"/>
    </source>
</evidence>
<protein>
    <submittedName>
        <fullName evidence="3">Alpha/beta hydrolase</fullName>
    </submittedName>
</protein>
<dbReference type="Gene3D" id="3.40.50.1820">
    <property type="entry name" value="alpha/beta hydrolase"/>
    <property type="match status" value="1"/>
</dbReference>
<dbReference type="InterPro" id="IPR000073">
    <property type="entry name" value="AB_hydrolase_1"/>
</dbReference>
<dbReference type="GO" id="GO:0016787">
    <property type="term" value="F:hydrolase activity"/>
    <property type="evidence" value="ECO:0007669"/>
    <property type="project" value="UniProtKB-KW"/>
</dbReference>
<feature type="chain" id="PRO_5047213443" evidence="1">
    <location>
        <begin position="30"/>
        <end position="322"/>
    </location>
</feature>
<dbReference type="RefSeq" id="WP_225675851.1">
    <property type="nucleotide sequence ID" value="NZ_JAEDAH010000088.1"/>
</dbReference>
<name>A0ABS7ZSS5_9GAMM</name>
<evidence type="ECO:0000256" key="1">
    <source>
        <dbReference type="SAM" id="SignalP"/>
    </source>
</evidence>